<gene>
    <name evidence="1" type="ORF">HJG60_008183</name>
</gene>
<dbReference type="EMBL" id="JABVXQ010000010">
    <property type="protein sequence ID" value="KAF6088331.1"/>
    <property type="molecule type" value="Genomic_DNA"/>
</dbReference>
<dbReference type="AlphaFoldDB" id="A0A834DQ37"/>
<dbReference type="Proteomes" id="UP000664940">
    <property type="component" value="Unassembled WGS sequence"/>
</dbReference>
<sequence length="181" mass="19652">MPAPPPRSQGEPVHSIVDRATSLRMGLAPEGHTPHPALSSLCPRIPPSSIMAGGTPDGAWGRQPTTSSFKMGQTPEVSRPYKYCFHTEYSPGGTSGSEPLQHHGQILMSPRLSGPTVTGEEAFFFFFLWMARCLGLCKVSVLSFLALIQMNSLIHLSLAPDEMGSTAPIIKRKKLRILKIT</sequence>
<organism evidence="1 2">
    <name type="scientific">Phyllostomus discolor</name>
    <name type="common">pale spear-nosed bat</name>
    <dbReference type="NCBI Taxonomy" id="89673"/>
    <lineage>
        <taxon>Eukaryota</taxon>
        <taxon>Metazoa</taxon>
        <taxon>Chordata</taxon>
        <taxon>Craniata</taxon>
        <taxon>Vertebrata</taxon>
        <taxon>Euteleostomi</taxon>
        <taxon>Mammalia</taxon>
        <taxon>Eutheria</taxon>
        <taxon>Laurasiatheria</taxon>
        <taxon>Chiroptera</taxon>
        <taxon>Yangochiroptera</taxon>
        <taxon>Phyllostomidae</taxon>
        <taxon>Phyllostominae</taxon>
        <taxon>Phyllostomus</taxon>
    </lineage>
</organism>
<reference evidence="1 2" key="1">
    <citation type="journal article" date="2020" name="Nature">
        <title>Six reference-quality genomes reveal evolution of bat adaptations.</title>
        <authorList>
            <person name="Jebb D."/>
            <person name="Huang Z."/>
            <person name="Pippel M."/>
            <person name="Hughes G.M."/>
            <person name="Lavrichenko K."/>
            <person name="Devanna P."/>
            <person name="Winkler S."/>
            <person name="Jermiin L.S."/>
            <person name="Skirmuntt E.C."/>
            <person name="Katzourakis A."/>
            <person name="Burkitt-Gray L."/>
            <person name="Ray D.A."/>
            <person name="Sullivan K.A.M."/>
            <person name="Roscito J.G."/>
            <person name="Kirilenko B.M."/>
            <person name="Davalos L.M."/>
            <person name="Corthals A.P."/>
            <person name="Power M.L."/>
            <person name="Jones G."/>
            <person name="Ransome R.D."/>
            <person name="Dechmann D.K.N."/>
            <person name="Locatelli A.G."/>
            <person name="Puechmaille S.J."/>
            <person name="Fedrigo O."/>
            <person name="Jarvis E.D."/>
            <person name="Hiller M."/>
            <person name="Vernes S.C."/>
            <person name="Myers E.W."/>
            <person name="Teeling E.C."/>
        </authorList>
    </citation>
    <scope>NUCLEOTIDE SEQUENCE [LARGE SCALE GENOMIC DNA]</scope>
    <source>
        <strain evidence="1">Bat1K_MPI-CBG_1</strain>
    </source>
</reference>
<proteinExistence type="predicted"/>
<accession>A0A834DQ37</accession>
<protein>
    <submittedName>
        <fullName evidence="1">Uncharacterized protein</fullName>
    </submittedName>
</protein>
<evidence type="ECO:0000313" key="1">
    <source>
        <dbReference type="EMBL" id="KAF6088331.1"/>
    </source>
</evidence>
<evidence type="ECO:0000313" key="2">
    <source>
        <dbReference type="Proteomes" id="UP000664940"/>
    </source>
</evidence>
<name>A0A834DQ37_9CHIR</name>
<comment type="caution">
    <text evidence="1">The sequence shown here is derived from an EMBL/GenBank/DDBJ whole genome shotgun (WGS) entry which is preliminary data.</text>
</comment>